<protein>
    <recommendedName>
        <fullName evidence="2">Regulatory protein zeste</fullName>
    </recommendedName>
</protein>
<dbReference type="InterPro" id="IPR028002">
    <property type="entry name" value="Myb_DNA-bind_5"/>
</dbReference>
<feature type="non-terminal residue" evidence="7">
    <location>
        <position position="1"/>
    </location>
</feature>
<evidence type="ECO:0000256" key="3">
    <source>
        <dbReference type="ARBA" id="ARBA00023015"/>
    </source>
</evidence>
<dbReference type="Proteomes" id="UP000478052">
    <property type="component" value="Unassembled WGS sequence"/>
</dbReference>
<dbReference type="AlphaFoldDB" id="A0A6G0VT21"/>
<evidence type="ECO:0000259" key="6">
    <source>
        <dbReference type="Pfam" id="PF13873"/>
    </source>
</evidence>
<keyword evidence="4" id="KW-0804">Transcription</keyword>
<dbReference type="Pfam" id="PF13873">
    <property type="entry name" value="Myb_DNA-bind_5"/>
    <property type="match status" value="1"/>
</dbReference>
<gene>
    <name evidence="7" type="ORF">FWK35_00034556</name>
</gene>
<evidence type="ECO:0000256" key="2">
    <source>
        <dbReference type="ARBA" id="ARBA00016807"/>
    </source>
</evidence>
<evidence type="ECO:0000256" key="4">
    <source>
        <dbReference type="ARBA" id="ARBA00023163"/>
    </source>
</evidence>
<proteinExistence type="predicted"/>
<dbReference type="OrthoDB" id="5803015at2759"/>
<dbReference type="EMBL" id="VUJU01012217">
    <property type="protein sequence ID" value="KAF0708316.1"/>
    <property type="molecule type" value="Genomic_DNA"/>
</dbReference>
<keyword evidence="8" id="KW-1185">Reference proteome</keyword>
<evidence type="ECO:0000313" key="8">
    <source>
        <dbReference type="Proteomes" id="UP000478052"/>
    </source>
</evidence>
<comment type="caution">
    <text evidence="7">The sequence shown here is derived from an EMBL/GenBank/DDBJ whole genome shotgun (WGS) entry which is preliminary data.</text>
</comment>
<evidence type="ECO:0000313" key="7">
    <source>
        <dbReference type="EMBL" id="KAF0708316.1"/>
    </source>
</evidence>
<evidence type="ECO:0000256" key="5">
    <source>
        <dbReference type="ARBA" id="ARBA00025466"/>
    </source>
</evidence>
<accession>A0A6G0VT21</accession>
<organism evidence="7 8">
    <name type="scientific">Aphis craccivora</name>
    <name type="common">Cowpea aphid</name>
    <dbReference type="NCBI Taxonomy" id="307492"/>
    <lineage>
        <taxon>Eukaryota</taxon>
        <taxon>Metazoa</taxon>
        <taxon>Ecdysozoa</taxon>
        <taxon>Arthropoda</taxon>
        <taxon>Hexapoda</taxon>
        <taxon>Insecta</taxon>
        <taxon>Pterygota</taxon>
        <taxon>Neoptera</taxon>
        <taxon>Paraneoptera</taxon>
        <taxon>Hemiptera</taxon>
        <taxon>Sternorrhyncha</taxon>
        <taxon>Aphidomorpha</taxon>
        <taxon>Aphidoidea</taxon>
        <taxon>Aphididae</taxon>
        <taxon>Aphidini</taxon>
        <taxon>Aphis</taxon>
        <taxon>Aphis</taxon>
    </lineage>
</organism>
<comment type="function">
    <text evidence="5">Involved in transvection phenomena (= synapsis-dependent gene expression), where the synaptic pairing of chromosomes carrying genes with which zeste interacts influences the expression of these genes. Zeste binds to DNA and stimulates transcription from a nearby promoter.</text>
</comment>
<name>A0A6G0VT21_APHCR</name>
<feature type="domain" description="Myb/SANT-like DNA-binding" evidence="6">
    <location>
        <begin position="14"/>
        <end position="56"/>
    </location>
</feature>
<reference evidence="7 8" key="1">
    <citation type="submission" date="2019-08" db="EMBL/GenBank/DDBJ databases">
        <title>Whole genome of Aphis craccivora.</title>
        <authorList>
            <person name="Voronova N.V."/>
            <person name="Shulinski R.S."/>
            <person name="Bandarenka Y.V."/>
            <person name="Zhorov D.G."/>
            <person name="Warner D."/>
        </authorList>
    </citation>
    <scope>NUCLEOTIDE SEQUENCE [LARGE SCALE GENOMIC DNA]</scope>
    <source>
        <strain evidence="7">180601</strain>
        <tissue evidence="7">Whole Body</tissue>
    </source>
</reference>
<sequence length="256" mass="29099">CSTNIFLKMTKITNEILLTSIKEHKDVLFGAFSSQLSHQDKEQAWKKVLDTAKSVGHKLPENKGNDWTYIRDTFWQNHKKRAMLKIGPKTGSVGGKNCKLTTTDELVLDIIGRQSPIVQGLGVQDSLGHTHETVLECTNENVVANDVNLVHSNSPDNSADTSTINIIRNSSPNDNVKNIEKSKKRVVVVSSLKQYNDMDELTALKHRKLELQVKWLEKQNYKETLEILQLENKLLLEHSKYTFDLVLEHNTDKLNL</sequence>
<keyword evidence="3" id="KW-0805">Transcription regulation</keyword>
<evidence type="ECO:0000256" key="1">
    <source>
        <dbReference type="ARBA" id="ARBA00011764"/>
    </source>
</evidence>
<comment type="subunit">
    <text evidence="1">Self-associates forming complexes of several hundred monomers.</text>
</comment>